<name>A0A6C0LIC0_9ZZZZ</name>
<evidence type="ECO:0000313" key="1">
    <source>
        <dbReference type="EMBL" id="QHU30706.1"/>
    </source>
</evidence>
<accession>A0A6C0LIC0</accession>
<dbReference type="EMBL" id="MN740513">
    <property type="protein sequence ID" value="QHU30706.1"/>
    <property type="molecule type" value="Genomic_DNA"/>
</dbReference>
<dbReference type="AlphaFoldDB" id="A0A6C0LIC0"/>
<protein>
    <submittedName>
        <fullName evidence="1">Uncharacterized protein</fullName>
    </submittedName>
</protein>
<reference evidence="1" key="1">
    <citation type="journal article" date="2020" name="Nature">
        <title>Giant virus diversity and host interactions through global metagenomics.</title>
        <authorList>
            <person name="Schulz F."/>
            <person name="Roux S."/>
            <person name="Paez-Espino D."/>
            <person name="Jungbluth S."/>
            <person name="Walsh D.A."/>
            <person name="Denef V.J."/>
            <person name="McMahon K.D."/>
            <person name="Konstantinidis K.T."/>
            <person name="Eloe-Fadrosh E.A."/>
            <person name="Kyrpides N.C."/>
            <person name="Woyke T."/>
        </authorList>
    </citation>
    <scope>NUCLEOTIDE SEQUENCE</scope>
    <source>
        <strain evidence="1">GVMAG-M-3300027833-19</strain>
    </source>
</reference>
<sequence>MKTDVSAFDRIYGINNPKYIAELFGLNYKEMQSKAFYLIKKWHKAEKCIDDALYDLYKYRTWAVTVLCETDLEFIERSHLFATLAVAEELVHHIHKISVIYYEDIPLSSVIEKIHSLSDKDRKYDDYTEIKESTKSLYFKISKIKINKEDWSSAKKEELFSIESIKEWLLSSQESVTKTLQNVEENFLKPHPYIRYSDKMKEIMKLVFETYFMKNCRESFHLNEKLKSYKKGDYIKTAPPVWLRLY</sequence>
<organism evidence="1">
    <name type="scientific">viral metagenome</name>
    <dbReference type="NCBI Taxonomy" id="1070528"/>
    <lineage>
        <taxon>unclassified sequences</taxon>
        <taxon>metagenomes</taxon>
        <taxon>organismal metagenomes</taxon>
    </lineage>
</organism>
<proteinExistence type="predicted"/>